<keyword evidence="9" id="KW-0460">Magnesium</keyword>
<reference evidence="15 16" key="1">
    <citation type="submission" date="2019-12" db="EMBL/GenBank/DDBJ databases">
        <title>Genomic-based taxomic classification of the family Erythrobacteraceae.</title>
        <authorList>
            <person name="Xu L."/>
        </authorList>
    </citation>
    <scope>NUCLEOTIDE SEQUENCE [LARGE SCALE GENOMIC DNA]</scope>
    <source>
        <strain evidence="15 16">LMG 29519</strain>
    </source>
</reference>
<keyword evidence="10" id="KW-0233">DNA recombination</keyword>
<dbReference type="EC" id="6.5.1.1" evidence="1"/>
<dbReference type="SUPFAM" id="SSF50249">
    <property type="entry name" value="Nucleic acid-binding proteins"/>
    <property type="match status" value="1"/>
</dbReference>
<dbReference type="GO" id="GO:0003677">
    <property type="term" value="F:DNA binding"/>
    <property type="evidence" value="ECO:0007669"/>
    <property type="project" value="InterPro"/>
</dbReference>
<evidence type="ECO:0000256" key="8">
    <source>
        <dbReference type="ARBA" id="ARBA00022840"/>
    </source>
</evidence>
<keyword evidence="5" id="KW-0479">Metal-binding</keyword>
<accession>A0A6I4U649</accession>
<gene>
    <name evidence="15" type="ORF">GRI68_11860</name>
</gene>
<evidence type="ECO:0000256" key="5">
    <source>
        <dbReference type="ARBA" id="ARBA00022723"/>
    </source>
</evidence>
<dbReference type="InterPro" id="IPR026333">
    <property type="entry name" value="ATP_dep_DNA_lig_pp_1105_fam"/>
</dbReference>
<comment type="catalytic activity">
    <reaction evidence="13">
        <text>ATP + (deoxyribonucleotide)n-3'-hydroxyl + 5'-phospho-(deoxyribonucleotide)m = (deoxyribonucleotide)n+m + AMP + diphosphate.</text>
        <dbReference type="EC" id="6.5.1.1"/>
    </reaction>
</comment>
<dbReference type="GO" id="GO:0005524">
    <property type="term" value="F:ATP binding"/>
    <property type="evidence" value="ECO:0007669"/>
    <property type="project" value="UniProtKB-KW"/>
</dbReference>
<dbReference type="Gene3D" id="3.30.470.30">
    <property type="entry name" value="DNA ligase/mRNA capping enzyme"/>
    <property type="match status" value="1"/>
</dbReference>
<protein>
    <recommendedName>
        <fullName evidence="1">DNA ligase (ATP)</fullName>
        <ecNumber evidence="1">6.5.1.1</ecNumber>
    </recommendedName>
</protein>
<feature type="domain" description="ATP-dependent DNA ligase family profile" evidence="14">
    <location>
        <begin position="310"/>
        <end position="440"/>
    </location>
</feature>
<evidence type="ECO:0000256" key="1">
    <source>
        <dbReference type="ARBA" id="ARBA00012727"/>
    </source>
</evidence>
<proteinExistence type="predicted"/>
<dbReference type="RefSeq" id="WP_160617436.1">
    <property type="nucleotide sequence ID" value="NZ_WTYR01000001.1"/>
</dbReference>
<evidence type="ECO:0000256" key="7">
    <source>
        <dbReference type="ARBA" id="ARBA00022763"/>
    </source>
</evidence>
<dbReference type="GO" id="GO:0006260">
    <property type="term" value="P:DNA replication"/>
    <property type="evidence" value="ECO:0007669"/>
    <property type="project" value="UniProtKB-KW"/>
</dbReference>
<keyword evidence="3" id="KW-0132">Cell division</keyword>
<dbReference type="PROSITE" id="PS00697">
    <property type="entry name" value="DNA_LIGASE_A1"/>
    <property type="match status" value="1"/>
</dbReference>
<dbReference type="AlphaFoldDB" id="A0A6I4U649"/>
<sequence>MDEFAALIDALIYTRSRNEKLRLIAEYLRATPDPDRGWALAALTDELDFPAVKSSTIRNLLKERIDPVLWTLSRDFVGDTAETASLLWETGQIGKGADVMASLSVNDVVDRLSQMTRASVMSELPRLLDTLDVNGRYALLKLATGGMRVGVSSRLAKTAFAQAFDVSIDDVEEYWHGLEPPYPELFAWAADGTDPPDTENLPTFRPFMLAHPLEETVVSLDEYAAEWKWDGIRVQLVRAGLPGEEQTKLYSRSGDDISATFPELLDVLPVNAVLDGELLVRGNQQGGEEGGAASFNALQQRLGRKTVSKKMLKEAPAFVRLYDALIVEGEDLRALGWTERRKRLEKMMSRLPASHFDLSALVEARDFEHLAQIREGARDDAIEGLMLKRRDAPYLAGRKTGLWYKWKRDPLLIDCVLMYAQRGSGRRSSFYSDYTFGCWNGDPDQGSDLLPVGKAYSGFTDDELKKLDRHVRQKTVNRFGPVRETDKSLVFEVAFDSVHESKRHKSGLAMRFPRIHRIRWDKPPHEADRIESLRALIRD</sequence>
<keyword evidence="12" id="KW-0131">Cell cycle</keyword>
<dbReference type="CDD" id="cd07972">
    <property type="entry name" value="OBF_DNA_ligase_Arch_LigB"/>
    <property type="match status" value="1"/>
</dbReference>
<dbReference type="InterPro" id="IPR012309">
    <property type="entry name" value="DNA_ligase_ATP-dep_C"/>
</dbReference>
<comment type="caution">
    <text evidence="15">The sequence shown here is derived from an EMBL/GenBank/DDBJ whole genome shotgun (WGS) entry which is preliminary data.</text>
</comment>
<dbReference type="InterPro" id="IPR012340">
    <property type="entry name" value="NA-bd_OB-fold"/>
</dbReference>
<dbReference type="OrthoDB" id="9767858at2"/>
<evidence type="ECO:0000256" key="6">
    <source>
        <dbReference type="ARBA" id="ARBA00022741"/>
    </source>
</evidence>
<dbReference type="NCBIfam" id="NF006701">
    <property type="entry name" value="PRK09247.1"/>
    <property type="match status" value="1"/>
</dbReference>
<keyword evidence="4" id="KW-0235">DNA replication</keyword>
<dbReference type="Proteomes" id="UP000429229">
    <property type="component" value="Unassembled WGS sequence"/>
</dbReference>
<evidence type="ECO:0000256" key="3">
    <source>
        <dbReference type="ARBA" id="ARBA00022618"/>
    </source>
</evidence>
<dbReference type="NCBIfam" id="TIGR04120">
    <property type="entry name" value="DNA_lig_bact"/>
    <property type="match status" value="1"/>
</dbReference>
<dbReference type="GO" id="GO:0051301">
    <property type="term" value="P:cell division"/>
    <property type="evidence" value="ECO:0007669"/>
    <property type="project" value="UniProtKB-KW"/>
</dbReference>
<dbReference type="InterPro" id="IPR012310">
    <property type="entry name" value="DNA_ligase_ATP-dep_cent"/>
</dbReference>
<keyword evidence="6" id="KW-0547">Nucleotide-binding</keyword>
<evidence type="ECO:0000256" key="4">
    <source>
        <dbReference type="ARBA" id="ARBA00022705"/>
    </source>
</evidence>
<evidence type="ECO:0000256" key="12">
    <source>
        <dbReference type="ARBA" id="ARBA00023306"/>
    </source>
</evidence>
<organism evidence="15 16">
    <name type="scientific">Alteriqipengyuania halimionae</name>
    <dbReference type="NCBI Taxonomy" id="1926630"/>
    <lineage>
        <taxon>Bacteria</taxon>
        <taxon>Pseudomonadati</taxon>
        <taxon>Pseudomonadota</taxon>
        <taxon>Alphaproteobacteria</taxon>
        <taxon>Sphingomonadales</taxon>
        <taxon>Erythrobacteraceae</taxon>
        <taxon>Alteriqipengyuania</taxon>
    </lineage>
</organism>
<evidence type="ECO:0000256" key="13">
    <source>
        <dbReference type="ARBA" id="ARBA00034003"/>
    </source>
</evidence>
<dbReference type="GO" id="GO:0006281">
    <property type="term" value="P:DNA repair"/>
    <property type="evidence" value="ECO:0007669"/>
    <property type="project" value="UniProtKB-KW"/>
</dbReference>
<dbReference type="GO" id="GO:0046872">
    <property type="term" value="F:metal ion binding"/>
    <property type="evidence" value="ECO:0007669"/>
    <property type="project" value="UniProtKB-KW"/>
</dbReference>
<dbReference type="InterPro" id="IPR050191">
    <property type="entry name" value="ATP-dep_DNA_ligase"/>
</dbReference>
<evidence type="ECO:0000313" key="15">
    <source>
        <dbReference type="EMBL" id="MXP10874.1"/>
    </source>
</evidence>
<keyword evidence="8" id="KW-0067">ATP-binding</keyword>
<evidence type="ECO:0000256" key="9">
    <source>
        <dbReference type="ARBA" id="ARBA00022842"/>
    </source>
</evidence>
<keyword evidence="11" id="KW-0234">DNA repair</keyword>
<dbReference type="GO" id="GO:0006310">
    <property type="term" value="P:DNA recombination"/>
    <property type="evidence" value="ECO:0007669"/>
    <property type="project" value="UniProtKB-KW"/>
</dbReference>
<evidence type="ECO:0000313" key="16">
    <source>
        <dbReference type="Proteomes" id="UP000429229"/>
    </source>
</evidence>
<dbReference type="Pfam" id="PF04679">
    <property type="entry name" value="DNA_ligase_A_C"/>
    <property type="match status" value="1"/>
</dbReference>
<keyword evidence="7" id="KW-0227">DNA damage</keyword>
<dbReference type="Gene3D" id="1.10.3260.10">
    <property type="entry name" value="DNA ligase, ATP-dependent, N-terminal domain"/>
    <property type="match status" value="1"/>
</dbReference>
<dbReference type="InterPro" id="IPR036599">
    <property type="entry name" value="DNA_ligase_N_sf"/>
</dbReference>
<dbReference type="EMBL" id="WTYR01000001">
    <property type="protein sequence ID" value="MXP10874.1"/>
    <property type="molecule type" value="Genomic_DNA"/>
</dbReference>
<evidence type="ECO:0000256" key="2">
    <source>
        <dbReference type="ARBA" id="ARBA00022598"/>
    </source>
</evidence>
<dbReference type="Pfam" id="PF01068">
    <property type="entry name" value="DNA_ligase_A_M"/>
    <property type="match status" value="1"/>
</dbReference>
<name>A0A6I4U649_9SPHN</name>
<dbReference type="GO" id="GO:0003910">
    <property type="term" value="F:DNA ligase (ATP) activity"/>
    <property type="evidence" value="ECO:0007669"/>
    <property type="project" value="UniProtKB-EC"/>
</dbReference>
<evidence type="ECO:0000256" key="10">
    <source>
        <dbReference type="ARBA" id="ARBA00023172"/>
    </source>
</evidence>
<dbReference type="PANTHER" id="PTHR45674:SF13">
    <property type="entry name" value="DNA LIGASE-RELATED"/>
    <property type="match status" value="1"/>
</dbReference>
<dbReference type="SUPFAM" id="SSF56091">
    <property type="entry name" value="DNA ligase/mRNA capping enzyme, catalytic domain"/>
    <property type="match status" value="1"/>
</dbReference>
<dbReference type="Gene3D" id="2.40.50.140">
    <property type="entry name" value="Nucleic acid-binding proteins"/>
    <property type="match status" value="1"/>
</dbReference>
<evidence type="ECO:0000259" key="14">
    <source>
        <dbReference type="PROSITE" id="PS50160"/>
    </source>
</evidence>
<evidence type="ECO:0000256" key="11">
    <source>
        <dbReference type="ARBA" id="ARBA00023204"/>
    </source>
</evidence>
<dbReference type="InterPro" id="IPR016059">
    <property type="entry name" value="DNA_ligase_ATP-dep_CS"/>
</dbReference>
<dbReference type="CDD" id="cd07897">
    <property type="entry name" value="Adenylation_DNA_ligase_Bac1"/>
    <property type="match status" value="1"/>
</dbReference>
<dbReference type="PROSITE" id="PS50160">
    <property type="entry name" value="DNA_LIGASE_A3"/>
    <property type="match status" value="1"/>
</dbReference>
<keyword evidence="16" id="KW-1185">Reference proteome</keyword>
<dbReference type="PANTHER" id="PTHR45674">
    <property type="entry name" value="DNA LIGASE 1/3 FAMILY MEMBER"/>
    <property type="match status" value="1"/>
</dbReference>
<keyword evidence="2 15" id="KW-0436">Ligase</keyword>